<evidence type="ECO:0000313" key="7">
    <source>
        <dbReference type="EMBL" id="RBM01134.1"/>
    </source>
</evidence>
<dbReference type="SMART" id="SM01009">
    <property type="entry name" value="AlkA_N"/>
    <property type="match status" value="1"/>
</dbReference>
<proteinExistence type="predicted"/>
<dbReference type="InterPro" id="IPR023170">
    <property type="entry name" value="HhH_base_excis_C"/>
</dbReference>
<dbReference type="Gene3D" id="1.10.1670.10">
    <property type="entry name" value="Helix-hairpin-Helix base-excision DNA repair enzymes (C-terminal)"/>
    <property type="match status" value="1"/>
</dbReference>
<reference evidence="7 8" key="1">
    <citation type="submission" date="2018-01" db="EMBL/GenBank/DDBJ databases">
        <title>Glutamicibacter soli strain NHPC-3 Whole genome sequence and assembly.</title>
        <authorList>
            <person name="Choudhury P."/>
            <person name="Gupta D."/>
            <person name="Sengupta K."/>
            <person name="Jawed A."/>
            <person name="Sultana N."/>
            <person name="Saha P."/>
        </authorList>
    </citation>
    <scope>NUCLEOTIDE SEQUENCE [LARGE SCALE GENOMIC DNA]</scope>
    <source>
        <strain evidence="7 8">NHPC-3</strain>
    </source>
</reference>
<evidence type="ECO:0000256" key="4">
    <source>
        <dbReference type="ARBA" id="ARBA00023204"/>
    </source>
</evidence>
<sequence length="341" mass="37186">MSAGSNQKHPSSPTPFGTRCFGKQSPIVLNIDLPIQHPFDAQGIFSFLEARAIAGVETTDLSQKDRLIYARTLMFPSGPGAIRLIARNYGSASWVLKAQLELHNLRDQAAAIFRIRRLLNLDADSSAIDLNLSRDPALEASILRTPGIRVPGAVDPHELVIRAIIGQQISVKAARTHLSRLVAQAGAAYTSSFTGLDRIFPAPADIIETVHDPGADLPLDPDRVLKLPRRSISTLRSAAIALQSGELEVGFESNPQLLRESLLRTPGIGPWTAAYLAMRVLGDPDAWMRSDVALVSGAVRLGILEPQTSKSASHRLLEEYARRWSPWRSYASMHLWQAASG</sequence>
<accession>A0A365YGK3</accession>
<dbReference type="AlphaFoldDB" id="A0A365YGK3"/>
<dbReference type="GO" id="GO:0032993">
    <property type="term" value="C:protein-DNA complex"/>
    <property type="evidence" value="ECO:0007669"/>
    <property type="project" value="TreeGrafter"/>
</dbReference>
<comment type="caution">
    <text evidence="7">The sequence shown here is derived from an EMBL/GenBank/DDBJ whole genome shotgun (WGS) entry which is preliminary data.</text>
</comment>
<dbReference type="InterPro" id="IPR037046">
    <property type="entry name" value="AlkA_N_sf"/>
</dbReference>
<dbReference type="EC" id="3.2.2.21" evidence="2"/>
<dbReference type="SUPFAM" id="SSF55945">
    <property type="entry name" value="TATA-box binding protein-like"/>
    <property type="match status" value="1"/>
</dbReference>
<dbReference type="PANTHER" id="PTHR43003:SF13">
    <property type="entry name" value="DNA-3-METHYLADENINE GLYCOSYLASE 2"/>
    <property type="match status" value="1"/>
</dbReference>
<dbReference type="GO" id="GO:0006285">
    <property type="term" value="P:base-excision repair, AP site formation"/>
    <property type="evidence" value="ECO:0007669"/>
    <property type="project" value="TreeGrafter"/>
</dbReference>
<dbReference type="Pfam" id="PF06029">
    <property type="entry name" value="AlkA_N"/>
    <property type="match status" value="1"/>
</dbReference>
<gene>
    <name evidence="7" type="ORF">C1H84_10135</name>
</gene>
<name>A0A365YGK3_9MICC</name>
<keyword evidence="3" id="KW-0227">DNA damage</keyword>
<keyword evidence="8" id="KW-1185">Reference proteome</keyword>
<dbReference type="Gene3D" id="3.30.310.20">
    <property type="entry name" value="DNA-3-methyladenine glycosylase AlkA, N-terminal domain"/>
    <property type="match status" value="1"/>
</dbReference>
<evidence type="ECO:0000256" key="2">
    <source>
        <dbReference type="ARBA" id="ARBA00012000"/>
    </source>
</evidence>
<dbReference type="Proteomes" id="UP000252167">
    <property type="component" value="Unassembled WGS sequence"/>
</dbReference>
<evidence type="ECO:0000259" key="5">
    <source>
        <dbReference type="SMART" id="SM00478"/>
    </source>
</evidence>
<evidence type="ECO:0000313" key="8">
    <source>
        <dbReference type="Proteomes" id="UP000252167"/>
    </source>
</evidence>
<protein>
    <recommendedName>
        <fullName evidence="2">DNA-3-methyladenine glycosylase II</fullName>
        <ecNumber evidence="2">3.2.2.21</ecNumber>
    </recommendedName>
</protein>
<evidence type="ECO:0000256" key="3">
    <source>
        <dbReference type="ARBA" id="ARBA00022763"/>
    </source>
</evidence>
<dbReference type="EMBL" id="POAF01000004">
    <property type="protein sequence ID" value="RBM01134.1"/>
    <property type="molecule type" value="Genomic_DNA"/>
</dbReference>
<feature type="domain" description="DNA-3-methyladenine glycosylase AlkA N-terminal" evidence="6">
    <location>
        <begin position="30"/>
        <end position="155"/>
    </location>
</feature>
<comment type="catalytic activity">
    <reaction evidence="1">
        <text>Hydrolysis of alkylated DNA, releasing 3-methyladenine, 3-methylguanine, 7-methylguanine and 7-methyladenine.</text>
        <dbReference type="EC" id="3.2.2.21"/>
    </reaction>
</comment>
<dbReference type="GO" id="GO:0008725">
    <property type="term" value="F:DNA-3-methyladenine glycosylase activity"/>
    <property type="evidence" value="ECO:0007669"/>
    <property type="project" value="TreeGrafter"/>
</dbReference>
<dbReference type="InterPro" id="IPR003265">
    <property type="entry name" value="HhH-GPD_domain"/>
</dbReference>
<dbReference type="Gene3D" id="1.10.340.30">
    <property type="entry name" value="Hypothetical protein, domain 2"/>
    <property type="match status" value="1"/>
</dbReference>
<dbReference type="InterPro" id="IPR051912">
    <property type="entry name" value="Alkylbase_DNA_Glycosylase/TA"/>
</dbReference>
<dbReference type="PANTHER" id="PTHR43003">
    <property type="entry name" value="DNA-3-METHYLADENINE GLYCOSYLASE"/>
    <property type="match status" value="1"/>
</dbReference>
<dbReference type="CDD" id="cd00056">
    <property type="entry name" value="ENDO3c"/>
    <property type="match status" value="1"/>
</dbReference>
<organism evidence="7 8">
    <name type="scientific">Glutamicibacter soli</name>
    <dbReference type="NCBI Taxonomy" id="453836"/>
    <lineage>
        <taxon>Bacteria</taxon>
        <taxon>Bacillati</taxon>
        <taxon>Actinomycetota</taxon>
        <taxon>Actinomycetes</taxon>
        <taxon>Micrococcales</taxon>
        <taxon>Micrococcaceae</taxon>
        <taxon>Glutamicibacter</taxon>
    </lineage>
</organism>
<dbReference type="InterPro" id="IPR011257">
    <property type="entry name" value="DNA_glycosylase"/>
</dbReference>
<dbReference type="InterPro" id="IPR010316">
    <property type="entry name" value="AlkA_N"/>
</dbReference>
<evidence type="ECO:0000256" key="1">
    <source>
        <dbReference type="ARBA" id="ARBA00000086"/>
    </source>
</evidence>
<dbReference type="GO" id="GO:0006307">
    <property type="term" value="P:DNA alkylation repair"/>
    <property type="evidence" value="ECO:0007669"/>
    <property type="project" value="TreeGrafter"/>
</dbReference>
<dbReference type="SUPFAM" id="SSF48150">
    <property type="entry name" value="DNA-glycosylase"/>
    <property type="match status" value="1"/>
</dbReference>
<dbReference type="SMART" id="SM00478">
    <property type="entry name" value="ENDO3c"/>
    <property type="match status" value="1"/>
</dbReference>
<dbReference type="GO" id="GO:0005737">
    <property type="term" value="C:cytoplasm"/>
    <property type="evidence" value="ECO:0007669"/>
    <property type="project" value="TreeGrafter"/>
</dbReference>
<dbReference type="GO" id="GO:0043916">
    <property type="term" value="F:DNA-7-methylguanine glycosylase activity"/>
    <property type="evidence" value="ECO:0007669"/>
    <property type="project" value="TreeGrafter"/>
</dbReference>
<evidence type="ECO:0000259" key="6">
    <source>
        <dbReference type="SMART" id="SM01009"/>
    </source>
</evidence>
<feature type="domain" description="HhH-GPD" evidence="5">
    <location>
        <begin position="165"/>
        <end position="340"/>
    </location>
</feature>
<keyword evidence="4" id="KW-0234">DNA repair</keyword>
<dbReference type="GO" id="GO:0032131">
    <property type="term" value="F:alkylated DNA binding"/>
    <property type="evidence" value="ECO:0007669"/>
    <property type="project" value="TreeGrafter"/>
</dbReference>